<dbReference type="HOGENOM" id="CLU_055874_0_1_1"/>
<dbReference type="EnsemblProtists" id="EOD18565">
    <property type="protein sequence ID" value="EOD18565"/>
    <property type="gene ID" value="EMIHUDRAFT_118389"/>
</dbReference>
<dbReference type="GO" id="GO:0016799">
    <property type="term" value="F:hydrolase activity, hydrolyzing N-glycosyl compounds"/>
    <property type="evidence" value="ECO:0007669"/>
    <property type="project" value="InterPro"/>
</dbReference>
<sequence length="299" mass="31819">MEVRALDALGMGGGPSHVYVVVVPVARPGGVRIGSVRLAARAAGATAFTLSSIRDCVASRSSPSREMPERIIVDTDMSVDVDDVGALCLAHALQDRNEAEILAVTHNTGLEQGVGAVSVINHYFGRDDIPIGAYRGPVGRPADTPANPPIEWTNSGKGWYVADLVARFHSPIRDSTQVPDALTVMRQALSNAPGHRTVTIVAIGHALNVLALLKSPGGLSLVKRKVKRLVWMGGTYWDPHVEWNWGACGGPSNENATKCGAYSKLSQLTSDALSRWPVEVPTVFVSFDIGFWAHPATTG</sequence>
<dbReference type="InterPro" id="IPR001910">
    <property type="entry name" value="Inosine/uridine_hydrolase_dom"/>
</dbReference>
<dbReference type="PANTHER" id="PTHR43264">
    <property type="match status" value="1"/>
</dbReference>
<evidence type="ECO:0000256" key="1">
    <source>
        <dbReference type="ARBA" id="ARBA00009176"/>
    </source>
</evidence>
<reference evidence="3" key="2">
    <citation type="submission" date="2024-10" db="UniProtKB">
        <authorList>
            <consortium name="EnsemblProtists"/>
        </authorList>
    </citation>
    <scope>IDENTIFICATION</scope>
</reference>
<dbReference type="PANTHER" id="PTHR43264:SF1">
    <property type="entry name" value="INOSINE_URIDINE-PREFERRING NUCLEOSIDE HYDROLASE DOMAIN-CONTAINING PROTEIN"/>
    <property type="match status" value="1"/>
</dbReference>
<dbReference type="Proteomes" id="UP000013827">
    <property type="component" value="Unassembled WGS sequence"/>
</dbReference>
<dbReference type="PaxDb" id="2903-EOD18565"/>
<comment type="similarity">
    <text evidence="1">Belongs to the IUNH family.</text>
</comment>
<dbReference type="AlphaFoldDB" id="A0A0D3J4Y0"/>
<feature type="domain" description="Inosine/uridine-preferring nucleoside hydrolase" evidence="2">
    <location>
        <begin position="71"/>
        <end position="245"/>
    </location>
</feature>
<name>A0A0D3J4Y0_EMIH1</name>
<evidence type="ECO:0000313" key="3">
    <source>
        <dbReference type="EnsemblProtists" id="EOD18565"/>
    </source>
</evidence>
<organism evidence="3 4">
    <name type="scientific">Emiliania huxleyi (strain CCMP1516)</name>
    <dbReference type="NCBI Taxonomy" id="280463"/>
    <lineage>
        <taxon>Eukaryota</taxon>
        <taxon>Haptista</taxon>
        <taxon>Haptophyta</taxon>
        <taxon>Prymnesiophyceae</taxon>
        <taxon>Isochrysidales</taxon>
        <taxon>Noelaerhabdaceae</taxon>
        <taxon>Emiliania</taxon>
    </lineage>
</organism>
<evidence type="ECO:0000313" key="4">
    <source>
        <dbReference type="Proteomes" id="UP000013827"/>
    </source>
</evidence>
<dbReference type="GeneID" id="17264110"/>
<reference evidence="4" key="1">
    <citation type="journal article" date="2013" name="Nature">
        <title>Pan genome of the phytoplankton Emiliania underpins its global distribution.</title>
        <authorList>
            <person name="Read B.A."/>
            <person name="Kegel J."/>
            <person name="Klute M.J."/>
            <person name="Kuo A."/>
            <person name="Lefebvre S.C."/>
            <person name="Maumus F."/>
            <person name="Mayer C."/>
            <person name="Miller J."/>
            <person name="Monier A."/>
            <person name="Salamov A."/>
            <person name="Young J."/>
            <person name="Aguilar M."/>
            <person name="Claverie J.M."/>
            <person name="Frickenhaus S."/>
            <person name="Gonzalez K."/>
            <person name="Herman E.K."/>
            <person name="Lin Y.C."/>
            <person name="Napier J."/>
            <person name="Ogata H."/>
            <person name="Sarno A.F."/>
            <person name="Shmutz J."/>
            <person name="Schroeder D."/>
            <person name="de Vargas C."/>
            <person name="Verret F."/>
            <person name="von Dassow P."/>
            <person name="Valentin K."/>
            <person name="Van de Peer Y."/>
            <person name="Wheeler G."/>
            <person name="Dacks J.B."/>
            <person name="Delwiche C.F."/>
            <person name="Dyhrman S.T."/>
            <person name="Glockner G."/>
            <person name="John U."/>
            <person name="Richards T."/>
            <person name="Worden A.Z."/>
            <person name="Zhang X."/>
            <person name="Grigoriev I.V."/>
            <person name="Allen A.E."/>
            <person name="Bidle K."/>
            <person name="Borodovsky M."/>
            <person name="Bowler C."/>
            <person name="Brownlee C."/>
            <person name="Cock J.M."/>
            <person name="Elias M."/>
            <person name="Gladyshev V.N."/>
            <person name="Groth M."/>
            <person name="Guda C."/>
            <person name="Hadaegh A."/>
            <person name="Iglesias-Rodriguez M.D."/>
            <person name="Jenkins J."/>
            <person name="Jones B.M."/>
            <person name="Lawson T."/>
            <person name="Leese F."/>
            <person name="Lindquist E."/>
            <person name="Lobanov A."/>
            <person name="Lomsadze A."/>
            <person name="Malik S.B."/>
            <person name="Marsh M.E."/>
            <person name="Mackinder L."/>
            <person name="Mock T."/>
            <person name="Mueller-Roeber B."/>
            <person name="Pagarete A."/>
            <person name="Parker M."/>
            <person name="Probert I."/>
            <person name="Quesneville H."/>
            <person name="Raines C."/>
            <person name="Rensing S.A."/>
            <person name="Riano-Pachon D.M."/>
            <person name="Richier S."/>
            <person name="Rokitta S."/>
            <person name="Shiraiwa Y."/>
            <person name="Soanes D.M."/>
            <person name="van der Giezen M."/>
            <person name="Wahlund T.M."/>
            <person name="Williams B."/>
            <person name="Wilson W."/>
            <person name="Wolfe G."/>
            <person name="Wurch L.L."/>
        </authorList>
    </citation>
    <scope>NUCLEOTIDE SEQUENCE</scope>
</reference>
<dbReference type="RefSeq" id="XP_005770994.1">
    <property type="nucleotide sequence ID" value="XM_005770937.1"/>
</dbReference>
<dbReference type="SUPFAM" id="SSF53590">
    <property type="entry name" value="Nucleoside hydrolase"/>
    <property type="match status" value="1"/>
</dbReference>
<dbReference type="InterPro" id="IPR036452">
    <property type="entry name" value="Ribo_hydro-like"/>
</dbReference>
<keyword evidence="4" id="KW-1185">Reference proteome</keyword>
<proteinExistence type="inferred from homology"/>
<dbReference type="Pfam" id="PF01156">
    <property type="entry name" value="IU_nuc_hydro"/>
    <property type="match status" value="1"/>
</dbReference>
<dbReference type="Gene3D" id="3.90.245.10">
    <property type="entry name" value="Ribonucleoside hydrolase-like"/>
    <property type="match status" value="1"/>
</dbReference>
<protein>
    <recommendedName>
        <fullName evidence="2">Inosine/uridine-preferring nucleoside hydrolase domain-containing protein</fullName>
    </recommendedName>
</protein>
<accession>A0A0D3J4Y0</accession>
<dbReference type="KEGG" id="ehx:EMIHUDRAFT_118389"/>
<evidence type="ECO:0000259" key="2">
    <source>
        <dbReference type="Pfam" id="PF01156"/>
    </source>
</evidence>